<accession>A0ABV3CRF9</accession>
<protein>
    <submittedName>
        <fullName evidence="2">Phage tail protein</fullName>
    </submittedName>
</protein>
<comment type="caution">
    <text evidence="2">The sequence shown here is derived from an EMBL/GenBank/DDBJ whole genome shotgun (WGS) entry which is preliminary data.</text>
</comment>
<dbReference type="Gene3D" id="1.20.120.20">
    <property type="entry name" value="Apolipoprotein"/>
    <property type="match status" value="1"/>
</dbReference>
<reference evidence="2 3" key="1">
    <citation type="submission" date="2024-06" db="EMBL/GenBank/DDBJ databases">
        <title>The Natural Products Discovery Center: Release of the First 8490 Sequenced Strains for Exploring Actinobacteria Biosynthetic Diversity.</title>
        <authorList>
            <person name="Kalkreuter E."/>
            <person name="Kautsar S.A."/>
            <person name="Yang D."/>
            <person name="Bader C.D."/>
            <person name="Teijaro C.N."/>
            <person name="Fluegel L."/>
            <person name="Davis C.M."/>
            <person name="Simpson J.R."/>
            <person name="Lauterbach L."/>
            <person name="Steele A.D."/>
            <person name="Gui C."/>
            <person name="Meng S."/>
            <person name="Li G."/>
            <person name="Viehrig K."/>
            <person name="Ye F."/>
            <person name="Su P."/>
            <person name="Kiefer A.F."/>
            <person name="Nichols A."/>
            <person name="Cepeda A.J."/>
            <person name="Yan W."/>
            <person name="Fan B."/>
            <person name="Jiang Y."/>
            <person name="Adhikari A."/>
            <person name="Zheng C.-J."/>
            <person name="Schuster L."/>
            <person name="Cowan T.M."/>
            <person name="Smanski M.J."/>
            <person name="Chevrette M.G."/>
            <person name="De Carvalho L.P.S."/>
            <person name="Shen B."/>
        </authorList>
    </citation>
    <scope>NUCLEOTIDE SEQUENCE [LARGE SCALE GENOMIC DNA]</scope>
    <source>
        <strain evidence="2 3">NPDC045705</strain>
    </source>
</reference>
<proteinExistence type="predicted"/>
<evidence type="ECO:0000313" key="2">
    <source>
        <dbReference type="EMBL" id="MEU7292113.1"/>
    </source>
</evidence>
<feature type="compositionally biased region" description="Polar residues" evidence="1">
    <location>
        <begin position="16"/>
        <end position="25"/>
    </location>
</feature>
<dbReference type="Proteomes" id="UP001551210">
    <property type="component" value="Unassembled WGS sequence"/>
</dbReference>
<dbReference type="EMBL" id="JBEZAM010000002">
    <property type="protein sequence ID" value="MEU7292113.1"/>
    <property type="molecule type" value="Genomic_DNA"/>
</dbReference>
<organism evidence="2 3">
    <name type="scientific">Streptomyces exfoliatus</name>
    <name type="common">Streptomyces hydrogenans</name>
    <dbReference type="NCBI Taxonomy" id="1905"/>
    <lineage>
        <taxon>Bacteria</taxon>
        <taxon>Bacillati</taxon>
        <taxon>Actinomycetota</taxon>
        <taxon>Actinomycetes</taxon>
        <taxon>Kitasatosporales</taxon>
        <taxon>Streptomycetaceae</taxon>
        <taxon>Streptomyces</taxon>
    </lineage>
</organism>
<keyword evidence="3" id="KW-1185">Reference proteome</keyword>
<sequence length="403" mass="42214">MSLVRNLKNASTSLGNLKTQASGAGTSVKKVGDAGKSASGQLKTLRTNAQGSTTQLKNLKTASDQAERAMKKAGDTAQSAGGKLSRYESGAGKAAKGQDKLNKSMKGNFLVRLLELFMPLIETIVDMALRSKTMQTVLKKAFSAIKTVISSVMKAIGPIMKKAGSLIKSVWNGIKKAISTVVKAVATVIKTYVKIWKTVITTVMKAIKSVISSVWNGIKAVITPVVNWIKSAIPKAFSAVKDKMSSIWNGLKDIASRAFDGIKNGVKGPINAVISLINSMIGSLNRVKVSVPGWVPVVGGKTFGVNLPTIPMLATGGVVMPRTGGVPAILAEAGEAEAVLPLSKLDRLLATTARRARLAQGGHQGAGTGTGLHIEHYHAARNSDPHATAAALMYLVKARGARA</sequence>
<evidence type="ECO:0000256" key="1">
    <source>
        <dbReference type="SAM" id="MobiDB-lite"/>
    </source>
</evidence>
<dbReference type="RefSeq" id="WP_359203776.1">
    <property type="nucleotide sequence ID" value="NZ_JBEZAM010000002.1"/>
</dbReference>
<feature type="compositionally biased region" description="Basic and acidic residues" evidence="1">
    <location>
        <begin position="65"/>
        <end position="74"/>
    </location>
</feature>
<feature type="compositionally biased region" description="Polar residues" evidence="1">
    <location>
        <begin position="38"/>
        <end position="64"/>
    </location>
</feature>
<evidence type="ECO:0000313" key="3">
    <source>
        <dbReference type="Proteomes" id="UP001551210"/>
    </source>
</evidence>
<feature type="region of interest" description="Disordered" evidence="1">
    <location>
        <begin position="16"/>
        <end position="99"/>
    </location>
</feature>
<gene>
    <name evidence="2" type="ORF">AB0A76_02740</name>
</gene>
<name>A0ABV3CRF9_STREX</name>